<dbReference type="InterPro" id="IPR027410">
    <property type="entry name" value="TCP-1-like_intermed_sf"/>
</dbReference>
<dbReference type="GO" id="GO:0005524">
    <property type="term" value="F:ATP binding"/>
    <property type="evidence" value="ECO:0007669"/>
    <property type="project" value="UniProtKB-UniRule"/>
</dbReference>
<dbReference type="InterPro" id="IPR018370">
    <property type="entry name" value="Chaperonin_Cpn60_CS"/>
</dbReference>
<keyword evidence="4 5" id="KW-0143">Chaperone</keyword>
<comment type="similarity">
    <text evidence="1 5 6">Belongs to the chaperonin (HSP60) family.</text>
</comment>
<feature type="coiled-coil region" evidence="8">
    <location>
        <begin position="339"/>
        <end position="366"/>
    </location>
</feature>
<dbReference type="CDD" id="cd03344">
    <property type="entry name" value="GroEL"/>
    <property type="match status" value="1"/>
</dbReference>
<dbReference type="PANTHER" id="PTHR45633">
    <property type="entry name" value="60 KDA HEAT SHOCK PROTEIN, MITOCHONDRIAL"/>
    <property type="match status" value="1"/>
</dbReference>
<dbReference type="GO" id="GO:0016853">
    <property type="term" value="F:isomerase activity"/>
    <property type="evidence" value="ECO:0007669"/>
    <property type="project" value="UniProtKB-KW"/>
</dbReference>
<evidence type="ECO:0000313" key="9">
    <source>
        <dbReference type="EMBL" id="QXM17592.1"/>
    </source>
</evidence>
<dbReference type="GO" id="GO:0042026">
    <property type="term" value="P:protein refolding"/>
    <property type="evidence" value="ECO:0007669"/>
    <property type="project" value="UniProtKB-UniRule"/>
</dbReference>
<comment type="function">
    <text evidence="5 7">Together with its co-chaperonin GroES, plays an essential role in assisting protein folding. The GroEL-GroES system forms a nano-cage that allows encapsulation of the non-native substrate proteins and provides a physical environment optimized to promote and accelerate protein folding.</text>
</comment>
<name>A0A8F5J9H2_9STRA</name>
<dbReference type="EC" id="5.6.1.7" evidence="5"/>
<dbReference type="EMBL" id="MW845777">
    <property type="protein sequence ID" value="QXM17592.1"/>
    <property type="molecule type" value="Genomic_DNA"/>
</dbReference>
<geneLocation type="chloroplast" evidence="9"/>
<dbReference type="NCBIfam" id="TIGR02348">
    <property type="entry name" value="GroEL"/>
    <property type="match status" value="1"/>
</dbReference>
<dbReference type="Gene3D" id="3.30.260.10">
    <property type="entry name" value="TCP-1-like chaperonin intermediate domain"/>
    <property type="match status" value="1"/>
</dbReference>
<keyword evidence="3 5" id="KW-0067">ATP-binding</keyword>
<dbReference type="InterPro" id="IPR002423">
    <property type="entry name" value="Cpn60/GroEL/TCP-1"/>
</dbReference>
<feature type="binding site" evidence="5">
    <location>
        <begin position="29"/>
        <end position="32"/>
    </location>
    <ligand>
        <name>ATP</name>
        <dbReference type="ChEBI" id="CHEBI:30616"/>
    </ligand>
</feature>
<evidence type="ECO:0000256" key="2">
    <source>
        <dbReference type="ARBA" id="ARBA00022741"/>
    </source>
</evidence>
<keyword evidence="7 9" id="KW-0150">Chloroplast</keyword>
<gene>
    <name evidence="5 9" type="primary">groEL</name>
    <name evidence="5" type="synonym">groL</name>
</gene>
<dbReference type="PROSITE" id="PS00296">
    <property type="entry name" value="CHAPERONINS_CPN60"/>
    <property type="match status" value="1"/>
</dbReference>
<evidence type="ECO:0000256" key="5">
    <source>
        <dbReference type="HAMAP-Rule" id="MF_00600"/>
    </source>
</evidence>
<evidence type="ECO:0000256" key="7">
    <source>
        <dbReference type="RuleBase" id="RU003387"/>
    </source>
</evidence>
<accession>A0A8F5J9H2</accession>
<keyword evidence="8" id="KW-0175">Coiled coil</keyword>
<dbReference type="InterPro" id="IPR027413">
    <property type="entry name" value="GROEL-like_equatorial_sf"/>
</dbReference>
<comment type="subunit">
    <text evidence="5 7">Forms a cylinder of 14 subunits composed of two heptameric rings stacked back-to-back. Interacts with the co-chaperonin GroES.</text>
</comment>
<evidence type="ECO:0000256" key="6">
    <source>
        <dbReference type="RuleBase" id="RU000418"/>
    </source>
</evidence>
<protein>
    <recommendedName>
        <fullName evidence="5">Chaperonin GroEL, chloroplastic</fullName>
        <ecNumber evidence="5">5.6.1.7</ecNumber>
    </recommendedName>
    <alternativeName>
        <fullName evidence="5">60 kDa chaperonin</fullName>
    </alternativeName>
    <alternativeName>
        <fullName evidence="5">Chaperonin-60</fullName>
        <shortName evidence="5">Cpn60</shortName>
    </alternativeName>
</protein>
<evidence type="ECO:0000256" key="8">
    <source>
        <dbReference type="SAM" id="Coils"/>
    </source>
</evidence>
<evidence type="ECO:0000256" key="4">
    <source>
        <dbReference type="ARBA" id="ARBA00023186"/>
    </source>
</evidence>
<dbReference type="Pfam" id="PF00118">
    <property type="entry name" value="Cpn60_TCP1"/>
    <property type="match status" value="1"/>
</dbReference>
<feature type="binding site" evidence="5">
    <location>
        <position position="497"/>
    </location>
    <ligand>
        <name>ATP</name>
        <dbReference type="ChEBI" id="CHEBI:30616"/>
    </ligand>
</feature>
<dbReference type="NCBIfam" id="NF009488">
    <property type="entry name" value="PRK12850.1"/>
    <property type="match status" value="1"/>
</dbReference>
<sequence length="532" mass="57516">MSKKILYQDNARRALERGMEIMVEAVSVTLGPKGRNVVLEKNYGSPQIVNDGVTIAKEIKLEDHIENTGVSLIRQAAAKTNDVAGDGTTTATVLAYAMVKEGLKNVAAGANPISIKLGMEKATQYLVTQINEFAQPVEEIQAIQQVASISAGNDDIIGSLIADALAKVGKEGVISLEEGKGISTELEITEGMKFEKGFISPYFITNTDKMEVSYENPYILLTDKKITLVQQDLLPILEQLTKTKRPLLIIAEDVEKEALATLILNKLRGIVNAVAVRAPGFGELRKLMLQDIAVLTGGTVITQDAGLSLENVQLNLLGQARRIIVTKDTTTIVGDGDELEAVKTRCEQLRKQINVAETGYEKEKLQDRIAKLSGGIAVIKVGAVTETEMKDKKLRLEDAINATRAAVEEGIVPGGGSTLTHLADNLLTWAKLNLQEDELVGAMIIARAIVAPLRRIAENAGINGAVIIEQVQQQDFEIGYNAAKNKFGNMYEEGVVDPAKVTRSGLQNATSIASMILTTECIIVDEEKSLNE</sequence>
<dbReference type="AlphaFoldDB" id="A0A8F5J9H2"/>
<dbReference type="SUPFAM" id="SSF48592">
    <property type="entry name" value="GroEL equatorial domain-like"/>
    <property type="match status" value="2"/>
</dbReference>
<feature type="binding site" evidence="5">
    <location>
        <begin position="481"/>
        <end position="483"/>
    </location>
    <ligand>
        <name>ATP</name>
        <dbReference type="ChEBI" id="CHEBI:30616"/>
    </ligand>
</feature>
<dbReference type="GO" id="GO:0140662">
    <property type="term" value="F:ATP-dependent protein folding chaperone"/>
    <property type="evidence" value="ECO:0007669"/>
    <property type="project" value="InterPro"/>
</dbReference>
<evidence type="ECO:0000256" key="3">
    <source>
        <dbReference type="ARBA" id="ARBA00022840"/>
    </source>
</evidence>
<proteinExistence type="inferred from homology"/>
<dbReference type="Gene3D" id="1.10.560.10">
    <property type="entry name" value="GroEL-like equatorial domain"/>
    <property type="match status" value="1"/>
</dbReference>
<dbReference type="NCBIfam" id="NF009487">
    <property type="entry name" value="PRK12849.1"/>
    <property type="match status" value="1"/>
</dbReference>
<dbReference type="HAMAP" id="MF_00600">
    <property type="entry name" value="CH60"/>
    <property type="match status" value="1"/>
</dbReference>
<evidence type="ECO:0000256" key="1">
    <source>
        <dbReference type="ARBA" id="ARBA00006607"/>
    </source>
</evidence>
<feature type="binding site" evidence="5">
    <location>
        <position position="415"/>
    </location>
    <ligand>
        <name>ATP</name>
        <dbReference type="ChEBI" id="CHEBI:30616"/>
    </ligand>
</feature>
<keyword evidence="9" id="KW-0934">Plastid</keyword>
<dbReference type="InterPro" id="IPR001844">
    <property type="entry name" value="Cpn60/GroEL"/>
</dbReference>
<dbReference type="Gene3D" id="3.50.7.10">
    <property type="entry name" value="GroEL"/>
    <property type="match status" value="1"/>
</dbReference>
<keyword evidence="5" id="KW-0413">Isomerase</keyword>
<comment type="subcellular location">
    <subcellularLocation>
        <location evidence="5 7">Plastid</location>
        <location evidence="5 7">Chloroplast</location>
    </subcellularLocation>
</comment>
<dbReference type="InterPro" id="IPR027409">
    <property type="entry name" value="GroEL-like_apical_dom_sf"/>
</dbReference>
<comment type="caution">
    <text evidence="5">Lacks conserved residue(s) required for the propagation of feature annotation.</text>
</comment>
<dbReference type="FunFam" id="3.50.7.10:FF:000001">
    <property type="entry name" value="60 kDa chaperonin"/>
    <property type="match status" value="1"/>
</dbReference>
<feature type="binding site" evidence="5">
    <location>
        <begin position="86"/>
        <end position="90"/>
    </location>
    <ligand>
        <name>ATP</name>
        <dbReference type="ChEBI" id="CHEBI:30616"/>
    </ligand>
</feature>
<dbReference type="NCBIfam" id="NF009489">
    <property type="entry name" value="PRK12851.1"/>
    <property type="match status" value="1"/>
</dbReference>
<dbReference type="GO" id="GO:0009507">
    <property type="term" value="C:chloroplast"/>
    <property type="evidence" value="ECO:0007669"/>
    <property type="project" value="UniProtKB-SubCell"/>
</dbReference>
<keyword evidence="2 5" id="KW-0547">Nucleotide-binding</keyword>
<dbReference type="SUPFAM" id="SSF52029">
    <property type="entry name" value="GroEL apical domain-like"/>
    <property type="match status" value="1"/>
</dbReference>
<reference evidence="9" key="1">
    <citation type="submission" date="2021-03" db="EMBL/GenBank/DDBJ databases">
        <authorList>
            <person name="Xu Q."/>
            <person name="Chen N."/>
        </authorList>
    </citation>
    <scope>NUCLEOTIDE SEQUENCE</scope>
</reference>
<dbReference type="GO" id="GO:0051082">
    <property type="term" value="F:unfolded protein binding"/>
    <property type="evidence" value="ECO:0007669"/>
    <property type="project" value="UniProtKB-UniRule"/>
</dbReference>
<dbReference type="NCBIfam" id="NF000592">
    <property type="entry name" value="PRK00013.1"/>
    <property type="match status" value="1"/>
</dbReference>
<organism evidence="9">
    <name type="scientific">Chaetoceros pseudocurvisetus</name>
    <dbReference type="NCBI Taxonomy" id="426637"/>
    <lineage>
        <taxon>Eukaryota</taxon>
        <taxon>Sar</taxon>
        <taxon>Stramenopiles</taxon>
        <taxon>Ochrophyta</taxon>
        <taxon>Bacillariophyta</taxon>
        <taxon>Coscinodiscophyceae</taxon>
        <taxon>Chaetocerotophycidae</taxon>
        <taxon>Chaetocerotales</taxon>
        <taxon>Chaetocerotaceae</taxon>
        <taxon>Chaetoceros</taxon>
    </lineage>
</organism>
<dbReference type="PRINTS" id="PR00298">
    <property type="entry name" value="CHAPERONIN60"/>
</dbReference>